<evidence type="ECO:0000313" key="2">
    <source>
        <dbReference type="Proteomes" id="UP001500620"/>
    </source>
</evidence>
<evidence type="ECO:0000313" key="1">
    <source>
        <dbReference type="EMBL" id="GAA4251591.1"/>
    </source>
</evidence>
<reference evidence="2" key="1">
    <citation type="journal article" date="2019" name="Int. J. Syst. Evol. Microbiol.">
        <title>The Global Catalogue of Microorganisms (GCM) 10K type strain sequencing project: providing services to taxonomists for standard genome sequencing and annotation.</title>
        <authorList>
            <consortium name="The Broad Institute Genomics Platform"/>
            <consortium name="The Broad Institute Genome Sequencing Center for Infectious Disease"/>
            <person name="Wu L."/>
            <person name="Ma J."/>
        </authorList>
    </citation>
    <scope>NUCLEOTIDE SEQUENCE [LARGE SCALE GENOMIC DNA]</scope>
    <source>
        <strain evidence="2">JCM 17441</strain>
    </source>
</reference>
<protein>
    <submittedName>
        <fullName evidence="1">Uncharacterized protein</fullName>
    </submittedName>
</protein>
<dbReference type="EMBL" id="BAABAT010000011">
    <property type="protein sequence ID" value="GAA4251591.1"/>
    <property type="molecule type" value="Genomic_DNA"/>
</dbReference>
<name>A0ABP8DAX3_9ACTN</name>
<keyword evidence="2" id="KW-1185">Reference proteome</keyword>
<proteinExistence type="predicted"/>
<comment type="caution">
    <text evidence="1">The sequence shown here is derived from an EMBL/GenBank/DDBJ whole genome shotgun (WGS) entry which is preliminary data.</text>
</comment>
<gene>
    <name evidence="1" type="ORF">GCM10022255_044820</name>
</gene>
<sequence length="65" mass="7043">MASTHCRLDRLISCAHLPRVLRADGTAAVTASEGAPARLRLAVLPMSARRARSNFRFLAGRSELP</sequence>
<organism evidence="1 2">
    <name type="scientific">Dactylosporangium darangshiense</name>
    <dbReference type="NCBI Taxonomy" id="579108"/>
    <lineage>
        <taxon>Bacteria</taxon>
        <taxon>Bacillati</taxon>
        <taxon>Actinomycetota</taxon>
        <taxon>Actinomycetes</taxon>
        <taxon>Micromonosporales</taxon>
        <taxon>Micromonosporaceae</taxon>
        <taxon>Dactylosporangium</taxon>
    </lineage>
</organism>
<dbReference type="Proteomes" id="UP001500620">
    <property type="component" value="Unassembled WGS sequence"/>
</dbReference>
<accession>A0ABP8DAX3</accession>